<gene>
    <name evidence="1" type="ORF">IAA81_06670</name>
</gene>
<protein>
    <recommendedName>
        <fullName evidence="3">Thioredoxin domain-containing protein</fullName>
    </recommendedName>
</protein>
<proteinExistence type="predicted"/>
<dbReference type="Proteomes" id="UP000823638">
    <property type="component" value="Unassembled WGS sequence"/>
</dbReference>
<organism evidence="1 2">
    <name type="scientific">Candidatus Gallitreponema excrementavium</name>
    <dbReference type="NCBI Taxonomy" id="2840840"/>
    <lineage>
        <taxon>Bacteria</taxon>
        <taxon>Pseudomonadati</taxon>
        <taxon>Spirochaetota</taxon>
        <taxon>Spirochaetia</taxon>
        <taxon>Spirochaetales</taxon>
        <taxon>Candidatus Gallitreponema</taxon>
    </lineage>
</organism>
<evidence type="ECO:0008006" key="3">
    <source>
        <dbReference type="Google" id="ProtNLM"/>
    </source>
</evidence>
<comment type="caution">
    <text evidence="1">The sequence shown here is derived from an EMBL/GenBank/DDBJ whole genome shotgun (WGS) entry which is preliminary data.</text>
</comment>
<dbReference type="EMBL" id="JADIMM010000080">
    <property type="protein sequence ID" value="MBO8457896.1"/>
    <property type="molecule type" value="Genomic_DNA"/>
</dbReference>
<dbReference type="AlphaFoldDB" id="A0A9D9HPS4"/>
<reference evidence="1" key="1">
    <citation type="submission" date="2020-10" db="EMBL/GenBank/DDBJ databases">
        <authorList>
            <person name="Gilroy R."/>
        </authorList>
    </citation>
    <scope>NUCLEOTIDE SEQUENCE</scope>
    <source>
        <strain evidence="1">10532</strain>
    </source>
</reference>
<evidence type="ECO:0000313" key="1">
    <source>
        <dbReference type="EMBL" id="MBO8457896.1"/>
    </source>
</evidence>
<evidence type="ECO:0000313" key="2">
    <source>
        <dbReference type="Proteomes" id="UP000823638"/>
    </source>
</evidence>
<dbReference type="SUPFAM" id="SSF52833">
    <property type="entry name" value="Thioredoxin-like"/>
    <property type="match status" value="1"/>
</dbReference>
<dbReference type="InterPro" id="IPR036249">
    <property type="entry name" value="Thioredoxin-like_sf"/>
</dbReference>
<reference evidence="1" key="2">
    <citation type="journal article" date="2021" name="PeerJ">
        <title>Extensive microbial diversity within the chicken gut microbiome revealed by metagenomics and culture.</title>
        <authorList>
            <person name="Gilroy R."/>
            <person name="Ravi A."/>
            <person name="Getino M."/>
            <person name="Pursley I."/>
            <person name="Horton D.L."/>
            <person name="Alikhan N.F."/>
            <person name="Baker D."/>
            <person name="Gharbi K."/>
            <person name="Hall N."/>
            <person name="Watson M."/>
            <person name="Adriaenssens E.M."/>
            <person name="Foster-Nyarko E."/>
            <person name="Jarju S."/>
            <person name="Secka A."/>
            <person name="Antonio M."/>
            <person name="Oren A."/>
            <person name="Chaudhuri R.R."/>
            <person name="La Ragione R."/>
            <person name="Hildebrand F."/>
            <person name="Pallen M.J."/>
        </authorList>
    </citation>
    <scope>NUCLEOTIDE SEQUENCE</scope>
    <source>
        <strain evidence="1">10532</strain>
    </source>
</reference>
<accession>A0A9D9HPS4</accession>
<name>A0A9D9HPS4_9SPIR</name>
<sequence length="108" mass="12341">MEKITNTVFTDFLESLKSRNLKLFAIICTVPNDLPSTHAVENIKKVEADYRKDCCFYNFVLTDSLGTDETQIISVPTLLIFKNNELVKKVAGTLEPYDYKEIFENGIL</sequence>